<reference evidence="10" key="1">
    <citation type="submission" date="2025-08" db="UniProtKB">
        <authorList>
            <consortium name="RefSeq"/>
        </authorList>
    </citation>
    <scope>IDENTIFICATION</scope>
    <source>
        <tissue evidence="10">Liver</tissue>
    </source>
</reference>
<dbReference type="Proteomes" id="UP000695026">
    <property type="component" value="Unplaced"/>
</dbReference>
<accession>A0A9F5N5P2</accession>
<name>A0A9F5N5P2_PYTBI</name>
<dbReference type="GeneID" id="112543103"/>
<feature type="signal peptide" evidence="6">
    <location>
        <begin position="1"/>
        <end position="19"/>
    </location>
</feature>
<keyword evidence="3" id="KW-0646">Protease inhibitor</keyword>
<dbReference type="PRINTS" id="PR00759">
    <property type="entry name" value="BASICPTASE"/>
</dbReference>
<sequence length="168" mass="17607">MEPSGLLLLLVSFLPMGSALFPIPLPFAPAKIRVDICRLPPATGSCLALFERWYYNPKVRRCLTFTYGGCGGNPNNFRTRRSCELACSPSPPGKPGTCPSPTAHLDKTCGQFCSTDASCPGSQRCCGTSCGQKCQLPVGGRAPALASDARVPPAPGPRVLCSGQAGHP</sequence>
<dbReference type="OMA" id="SCHIANY"/>
<dbReference type="PANTHER" id="PTHR46751">
    <property type="entry name" value="EPPIN"/>
    <property type="match status" value="1"/>
</dbReference>
<dbReference type="Gene3D" id="4.10.75.10">
    <property type="entry name" value="Elafin-like"/>
    <property type="match status" value="1"/>
</dbReference>
<dbReference type="GO" id="GO:0005576">
    <property type="term" value="C:extracellular region"/>
    <property type="evidence" value="ECO:0007669"/>
    <property type="project" value="UniProtKB-SubCell"/>
</dbReference>
<evidence type="ECO:0000313" key="10">
    <source>
        <dbReference type="RefSeq" id="XP_025033037.1"/>
    </source>
</evidence>
<dbReference type="PRINTS" id="PR00003">
    <property type="entry name" value="4DISULPHCORE"/>
</dbReference>
<feature type="domain" description="WAP" evidence="8">
    <location>
        <begin position="91"/>
        <end position="138"/>
    </location>
</feature>
<keyword evidence="2" id="KW-0964">Secreted</keyword>
<evidence type="ECO:0000256" key="5">
    <source>
        <dbReference type="SAM" id="MobiDB-lite"/>
    </source>
</evidence>
<dbReference type="InterPro" id="IPR020901">
    <property type="entry name" value="Prtase_inh_Kunz-CS"/>
</dbReference>
<proteinExistence type="predicted"/>
<evidence type="ECO:0000259" key="7">
    <source>
        <dbReference type="PROSITE" id="PS50279"/>
    </source>
</evidence>
<evidence type="ECO:0000256" key="6">
    <source>
        <dbReference type="SAM" id="SignalP"/>
    </source>
</evidence>
<dbReference type="PROSITE" id="PS00280">
    <property type="entry name" value="BPTI_KUNITZ_1"/>
    <property type="match status" value="1"/>
</dbReference>
<keyword evidence="9" id="KW-1185">Reference proteome</keyword>
<dbReference type="InterPro" id="IPR036880">
    <property type="entry name" value="Kunitz_BPTI_sf"/>
</dbReference>
<organism evidence="9 10">
    <name type="scientific">Python bivittatus</name>
    <name type="common">Burmese python</name>
    <name type="synonym">Python molurus bivittatus</name>
    <dbReference type="NCBI Taxonomy" id="176946"/>
    <lineage>
        <taxon>Eukaryota</taxon>
        <taxon>Metazoa</taxon>
        <taxon>Chordata</taxon>
        <taxon>Craniata</taxon>
        <taxon>Vertebrata</taxon>
        <taxon>Euteleostomi</taxon>
        <taxon>Lepidosauria</taxon>
        <taxon>Squamata</taxon>
        <taxon>Bifurcata</taxon>
        <taxon>Unidentata</taxon>
        <taxon>Episquamata</taxon>
        <taxon>Toxicofera</taxon>
        <taxon>Serpentes</taxon>
        <taxon>Henophidia</taxon>
        <taxon>Pythonidae</taxon>
        <taxon>Python</taxon>
    </lineage>
</organism>
<keyword evidence="4" id="KW-1015">Disulfide bond</keyword>
<dbReference type="InterPro" id="IPR051388">
    <property type="entry name" value="Serpin_venom_toxin"/>
</dbReference>
<dbReference type="InterPro" id="IPR036645">
    <property type="entry name" value="Elafin-like_sf"/>
</dbReference>
<feature type="chain" id="PRO_5039912044" evidence="6">
    <location>
        <begin position="20"/>
        <end position="168"/>
    </location>
</feature>
<dbReference type="SUPFAM" id="SSF57256">
    <property type="entry name" value="Elafin-like"/>
    <property type="match status" value="1"/>
</dbReference>
<feature type="region of interest" description="Disordered" evidence="5">
    <location>
        <begin position="145"/>
        <end position="168"/>
    </location>
</feature>
<protein>
    <submittedName>
        <fullName evidence="10">Chelonianin-like</fullName>
    </submittedName>
</protein>
<dbReference type="InterPro" id="IPR008197">
    <property type="entry name" value="WAP_dom"/>
</dbReference>
<keyword evidence="6" id="KW-0732">Signal</keyword>
<dbReference type="PROSITE" id="PS50279">
    <property type="entry name" value="BPTI_KUNITZ_2"/>
    <property type="match status" value="1"/>
</dbReference>
<dbReference type="SUPFAM" id="SSF57362">
    <property type="entry name" value="BPTI-like"/>
    <property type="match status" value="1"/>
</dbReference>
<dbReference type="OrthoDB" id="4473401at2759"/>
<evidence type="ECO:0000313" key="9">
    <source>
        <dbReference type="Proteomes" id="UP000695026"/>
    </source>
</evidence>
<dbReference type="InterPro" id="IPR002223">
    <property type="entry name" value="Kunitz_BPTI"/>
</dbReference>
<evidence type="ECO:0000256" key="2">
    <source>
        <dbReference type="ARBA" id="ARBA00022525"/>
    </source>
</evidence>
<dbReference type="SMART" id="SM00131">
    <property type="entry name" value="KU"/>
    <property type="match status" value="1"/>
</dbReference>
<dbReference type="CDD" id="cd00199">
    <property type="entry name" value="WAP"/>
    <property type="match status" value="1"/>
</dbReference>
<dbReference type="GO" id="GO:0004867">
    <property type="term" value="F:serine-type endopeptidase inhibitor activity"/>
    <property type="evidence" value="ECO:0007669"/>
    <property type="project" value="InterPro"/>
</dbReference>
<evidence type="ECO:0000256" key="4">
    <source>
        <dbReference type="ARBA" id="ARBA00023157"/>
    </source>
</evidence>
<gene>
    <name evidence="10" type="primary">LOC112543103</name>
</gene>
<dbReference type="Gene3D" id="4.10.410.10">
    <property type="entry name" value="Pancreatic trypsin inhibitor Kunitz domain"/>
    <property type="match status" value="1"/>
</dbReference>
<dbReference type="GO" id="GO:0044483">
    <property type="term" value="P:venom-mediated perturbation of hemostasis"/>
    <property type="evidence" value="ECO:0007669"/>
    <property type="project" value="UniProtKB-ARBA"/>
</dbReference>
<dbReference type="CDD" id="cd00109">
    <property type="entry name" value="Kunitz-type"/>
    <property type="match status" value="1"/>
</dbReference>
<dbReference type="RefSeq" id="XP_025033037.1">
    <property type="nucleotide sequence ID" value="XM_025177269.1"/>
</dbReference>
<dbReference type="Pfam" id="PF00095">
    <property type="entry name" value="WAP"/>
    <property type="match status" value="1"/>
</dbReference>
<dbReference type="KEGG" id="pbi:112543103"/>
<dbReference type="AlphaFoldDB" id="A0A9F5N5P2"/>
<dbReference type="FunFam" id="4.10.410.10:FF:000021">
    <property type="entry name" value="Serine protease inhibitor, putative"/>
    <property type="match status" value="1"/>
</dbReference>
<evidence type="ECO:0000256" key="3">
    <source>
        <dbReference type="ARBA" id="ARBA00022690"/>
    </source>
</evidence>
<evidence type="ECO:0000259" key="8">
    <source>
        <dbReference type="PROSITE" id="PS51390"/>
    </source>
</evidence>
<dbReference type="PANTHER" id="PTHR46751:SF1">
    <property type="entry name" value="WAP FOUR-DISULFIDE CORE DOMAIN PROTEIN 6A"/>
    <property type="match status" value="1"/>
</dbReference>
<comment type="subcellular location">
    <subcellularLocation>
        <location evidence="1">Secreted</location>
    </subcellularLocation>
</comment>
<dbReference type="PROSITE" id="PS51390">
    <property type="entry name" value="WAP"/>
    <property type="match status" value="1"/>
</dbReference>
<evidence type="ECO:0000256" key="1">
    <source>
        <dbReference type="ARBA" id="ARBA00004613"/>
    </source>
</evidence>
<feature type="domain" description="BPTI/Kunitz inhibitor" evidence="7">
    <location>
        <begin position="37"/>
        <end position="87"/>
    </location>
</feature>
<dbReference type="Pfam" id="PF00014">
    <property type="entry name" value="Kunitz_BPTI"/>
    <property type="match status" value="1"/>
</dbReference>
<dbReference type="SMART" id="SM00217">
    <property type="entry name" value="WAP"/>
    <property type="match status" value="1"/>
</dbReference>